<dbReference type="AlphaFoldDB" id="A0A0N0NLW8"/>
<dbReference type="Gene3D" id="3.90.1150.10">
    <property type="entry name" value="Aspartate Aminotransferase, domain 1"/>
    <property type="match status" value="1"/>
</dbReference>
<dbReference type="PANTHER" id="PTHR42684:SF3">
    <property type="entry name" value="ADENOSYLMETHIONINE-8-AMINO-7-OXONONANOATE AMINOTRANSFERASE"/>
    <property type="match status" value="1"/>
</dbReference>
<comment type="caution">
    <text evidence="6">The sequence shown here is derived from an EMBL/GenBank/DDBJ whole genome shotgun (WGS) entry which is preliminary data.</text>
</comment>
<dbReference type="Proteomes" id="UP000038010">
    <property type="component" value="Unassembled WGS sequence"/>
</dbReference>
<accession>A0A0N0NLW8</accession>
<dbReference type="GO" id="GO:0030170">
    <property type="term" value="F:pyridoxal phosphate binding"/>
    <property type="evidence" value="ECO:0007669"/>
    <property type="project" value="InterPro"/>
</dbReference>
<evidence type="ECO:0000256" key="2">
    <source>
        <dbReference type="ARBA" id="ARBA00022679"/>
    </source>
</evidence>
<evidence type="ECO:0000256" key="4">
    <source>
        <dbReference type="RuleBase" id="RU003560"/>
    </source>
</evidence>
<evidence type="ECO:0000256" key="1">
    <source>
        <dbReference type="ARBA" id="ARBA00022576"/>
    </source>
</evidence>
<dbReference type="SUPFAM" id="SSF53383">
    <property type="entry name" value="PLP-dependent transferases"/>
    <property type="match status" value="1"/>
</dbReference>
<dbReference type="Pfam" id="PF00202">
    <property type="entry name" value="Aminotran_3"/>
    <property type="match status" value="1"/>
</dbReference>
<comment type="similarity">
    <text evidence="4">Belongs to the class-III pyridoxal-phosphate-dependent aminotransferase family.</text>
</comment>
<dbReference type="PANTHER" id="PTHR42684">
    <property type="entry name" value="ADENOSYLMETHIONINE-8-AMINO-7-OXONONANOATE AMINOTRANSFERASE"/>
    <property type="match status" value="1"/>
</dbReference>
<keyword evidence="7" id="KW-1185">Reference proteome</keyword>
<keyword evidence="2 6" id="KW-0808">Transferase</keyword>
<dbReference type="GO" id="GO:0004141">
    <property type="term" value="F:dethiobiotin synthase activity"/>
    <property type="evidence" value="ECO:0007669"/>
    <property type="project" value="TreeGrafter"/>
</dbReference>
<feature type="compositionally biased region" description="Polar residues" evidence="5">
    <location>
        <begin position="239"/>
        <end position="250"/>
    </location>
</feature>
<evidence type="ECO:0000313" key="7">
    <source>
        <dbReference type="Proteomes" id="UP000038010"/>
    </source>
</evidence>
<dbReference type="GeneID" id="28735307"/>
<proteinExistence type="inferred from homology"/>
<dbReference type="VEuPathDB" id="FungiDB:AB675_3380"/>
<dbReference type="InterPro" id="IPR015422">
    <property type="entry name" value="PyrdxlP-dep_Trfase_small"/>
</dbReference>
<dbReference type="GO" id="GO:0004015">
    <property type="term" value="F:adenosylmethionine-8-amino-7-oxononanoate transaminase activity"/>
    <property type="evidence" value="ECO:0007669"/>
    <property type="project" value="TreeGrafter"/>
</dbReference>
<dbReference type="InterPro" id="IPR005814">
    <property type="entry name" value="Aminotrans_3"/>
</dbReference>
<name>A0A0N0NLW8_9EURO</name>
<evidence type="ECO:0000256" key="3">
    <source>
        <dbReference type="ARBA" id="ARBA00022898"/>
    </source>
</evidence>
<dbReference type="STRING" id="1664694.A0A0N0NLW8"/>
<dbReference type="RefSeq" id="XP_017999744.1">
    <property type="nucleotide sequence ID" value="XM_018143427.1"/>
</dbReference>
<dbReference type="InterPro" id="IPR015421">
    <property type="entry name" value="PyrdxlP-dep_Trfase_major"/>
</dbReference>
<dbReference type="Gene3D" id="3.40.640.10">
    <property type="entry name" value="Type I PLP-dependent aspartate aminotransferase-like (Major domain)"/>
    <property type="match status" value="1"/>
</dbReference>
<dbReference type="EMBL" id="LFJN01000014">
    <property type="protein sequence ID" value="KPI39781.1"/>
    <property type="molecule type" value="Genomic_DNA"/>
</dbReference>
<dbReference type="GO" id="GO:0009102">
    <property type="term" value="P:biotin biosynthetic process"/>
    <property type="evidence" value="ECO:0007669"/>
    <property type="project" value="TreeGrafter"/>
</dbReference>
<sequence>MYFKTLSAIFDFDARRKDAEFYRNFIHKALKSLVHDQGRRFGALIMEPIIMGAGGMIFVDPLFQHLLITTIRSEPSLVNPTYTTPQSSVTTSLHQDAQRDWSGLPVIADEVFTGLYRLGRASSSSFLGPSPMAATNATQPLSLFTAPDISAHAKLLTGGLLPLSITTASDAIFRAFYSSEKPDALLHGHSYTAHPIGCSVANWSLKKMEELDASETSEWNKFRAAWSSPASRTSSDASTGSESVESTHSAGPSHWSVFPPSLLDTLSHHPLLSGVWSLGTVLALTMAPTSSGSGGYASNATASLQSRLLTTLDPTTGQGIHARVLGDVIYVMTSLTTTKESADRVGKLLLRALEEEEVEREQQ</sequence>
<dbReference type="GO" id="GO:0005739">
    <property type="term" value="C:mitochondrion"/>
    <property type="evidence" value="ECO:0007669"/>
    <property type="project" value="TreeGrafter"/>
</dbReference>
<organism evidence="6 7">
    <name type="scientific">Cyphellophora attinorum</name>
    <dbReference type="NCBI Taxonomy" id="1664694"/>
    <lineage>
        <taxon>Eukaryota</taxon>
        <taxon>Fungi</taxon>
        <taxon>Dikarya</taxon>
        <taxon>Ascomycota</taxon>
        <taxon>Pezizomycotina</taxon>
        <taxon>Eurotiomycetes</taxon>
        <taxon>Chaetothyriomycetidae</taxon>
        <taxon>Chaetothyriales</taxon>
        <taxon>Cyphellophoraceae</taxon>
        <taxon>Cyphellophora</taxon>
    </lineage>
</organism>
<dbReference type="OrthoDB" id="425114at2759"/>
<feature type="region of interest" description="Disordered" evidence="5">
    <location>
        <begin position="230"/>
        <end position="252"/>
    </location>
</feature>
<dbReference type="InterPro" id="IPR015424">
    <property type="entry name" value="PyrdxlP-dep_Trfase"/>
</dbReference>
<keyword evidence="3 4" id="KW-0663">Pyridoxal phosphate</keyword>
<gene>
    <name evidence="6" type="ORF">AB675_3380</name>
</gene>
<evidence type="ECO:0000256" key="5">
    <source>
        <dbReference type="SAM" id="MobiDB-lite"/>
    </source>
</evidence>
<evidence type="ECO:0000313" key="6">
    <source>
        <dbReference type="EMBL" id="KPI39781.1"/>
    </source>
</evidence>
<reference evidence="6 7" key="1">
    <citation type="submission" date="2015-06" db="EMBL/GenBank/DDBJ databases">
        <title>Draft genome of the ant-associated black yeast Phialophora attae CBS 131958.</title>
        <authorList>
            <person name="Moreno L.F."/>
            <person name="Stielow B.J."/>
            <person name="de Hoog S."/>
            <person name="Vicente V.A."/>
            <person name="Weiss V.A."/>
            <person name="de Vries M."/>
            <person name="Cruz L.M."/>
            <person name="Souza E.M."/>
        </authorList>
    </citation>
    <scope>NUCLEOTIDE SEQUENCE [LARGE SCALE GENOMIC DNA]</scope>
    <source>
        <strain evidence="6 7">CBS 131958</strain>
    </source>
</reference>
<protein>
    <submittedName>
        <fullName evidence="6">Bifunctional dethiobiotin synthetase/7,8-diamino-pelargonic acid aminotransferase, mitochondrial</fullName>
    </submittedName>
</protein>
<keyword evidence="1 6" id="KW-0032">Aminotransferase</keyword>